<gene>
    <name evidence="2" type="ORF">EGW08_022124</name>
</gene>
<comment type="caution">
    <text evidence="2">The sequence shown here is derived from an EMBL/GenBank/DDBJ whole genome shotgun (WGS) entry which is preliminary data.</text>
</comment>
<feature type="domain" description="Protein kinase" evidence="1">
    <location>
        <begin position="18"/>
        <end position="113"/>
    </location>
</feature>
<accession>A0A3S1B283</accession>
<evidence type="ECO:0000313" key="2">
    <source>
        <dbReference type="EMBL" id="RUS70115.1"/>
    </source>
</evidence>
<reference evidence="2 3" key="1">
    <citation type="submission" date="2019-01" db="EMBL/GenBank/DDBJ databases">
        <title>A draft genome assembly of the solar-powered sea slug Elysia chlorotica.</title>
        <authorList>
            <person name="Cai H."/>
            <person name="Li Q."/>
            <person name="Fang X."/>
            <person name="Li J."/>
            <person name="Curtis N.E."/>
            <person name="Altenburger A."/>
            <person name="Shibata T."/>
            <person name="Feng M."/>
            <person name="Maeda T."/>
            <person name="Schwartz J.A."/>
            <person name="Shigenobu S."/>
            <person name="Lundholm N."/>
            <person name="Nishiyama T."/>
            <person name="Yang H."/>
            <person name="Hasebe M."/>
            <person name="Li S."/>
            <person name="Pierce S.K."/>
            <person name="Wang J."/>
        </authorList>
    </citation>
    <scope>NUCLEOTIDE SEQUENCE [LARGE SCALE GENOMIC DNA]</scope>
    <source>
        <strain evidence="2">EC2010</strain>
        <tissue evidence="2">Whole organism of an adult</tissue>
    </source>
</reference>
<dbReference type="InterPro" id="IPR011009">
    <property type="entry name" value="Kinase-like_dom_sf"/>
</dbReference>
<organism evidence="2 3">
    <name type="scientific">Elysia chlorotica</name>
    <name type="common">Eastern emerald elysia</name>
    <name type="synonym">Sea slug</name>
    <dbReference type="NCBI Taxonomy" id="188477"/>
    <lineage>
        <taxon>Eukaryota</taxon>
        <taxon>Metazoa</taxon>
        <taxon>Spiralia</taxon>
        <taxon>Lophotrochozoa</taxon>
        <taxon>Mollusca</taxon>
        <taxon>Gastropoda</taxon>
        <taxon>Heterobranchia</taxon>
        <taxon>Euthyneura</taxon>
        <taxon>Panpulmonata</taxon>
        <taxon>Sacoglossa</taxon>
        <taxon>Placobranchoidea</taxon>
        <taxon>Plakobranchidae</taxon>
        <taxon>Elysia</taxon>
    </lineage>
</organism>
<dbReference type="InterPro" id="IPR000719">
    <property type="entry name" value="Prot_kinase_dom"/>
</dbReference>
<dbReference type="EMBL" id="RQTK01001488">
    <property type="protein sequence ID" value="RUS70115.1"/>
    <property type="molecule type" value="Genomic_DNA"/>
</dbReference>
<protein>
    <recommendedName>
        <fullName evidence="1">Protein kinase domain-containing protein</fullName>
    </recommendedName>
</protein>
<evidence type="ECO:0000313" key="3">
    <source>
        <dbReference type="Proteomes" id="UP000271974"/>
    </source>
</evidence>
<keyword evidence="3" id="KW-1185">Reference proteome</keyword>
<feature type="non-terminal residue" evidence="2">
    <location>
        <position position="1"/>
    </location>
</feature>
<dbReference type="AlphaFoldDB" id="A0A3S1B283"/>
<dbReference type="SUPFAM" id="SSF56112">
    <property type="entry name" value="Protein kinase-like (PK-like)"/>
    <property type="match status" value="1"/>
</dbReference>
<dbReference type="PROSITE" id="PS50011">
    <property type="entry name" value="PROTEIN_KINASE_DOM"/>
    <property type="match status" value="1"/>
</dbReference>
<dbReference type="Pfam" id="PF07714">
    <property type="entry name" value="PK_Tyr_Ser-Thr"/>
    <property type="match status" value="1"/>
</dbReference>
<feature type="non-terminal residue" evidence="2">
    <location>
        <position position="113"/>
    </location>
</feature>
<dbReference type="InterPro" id="IPR001245">
    <property type="entry name" value="Ser-Thr/Tyr_kinase_cat_dom"/>
</dbReference>
<dbReference type="Gene3D" id="1.10.510.10">
    <property type="entry name" value="Transferase(Phosphotransferase) domain 1"/>
    <property type="match status" value="1"/>
</dbReference>
<dbReference type="GO" id="GO:0005524">
    <property type="term" value="F:ATP binding"/>
    <property type="evidence" value="ECO:0007669"/>
    <property type="project" value="InterPro"/>
</dbReference>
<evidence type="ECO:0000259" key="1">
    <source>
        <dbReference type="PROSITE" id="PS50011"/>
    </source>
</evidence>
<sequence>WDFPSFDQKSGALDVLDLKKVSYLGGPDKYDVMLCESNQDAKKKFVLRFFPRKSERFIREHRAVKGIRHPNIVKPISFRILGNISYMVTNYFPRGSLARYIGEMDICTIVRYF</sequence>
<dbReference type="Proteomes" id="UP000271974">
    <property type="component" value="Unassembled WGS sequence"/>
</dbReference>
<dbReference type="GO" id="GO:0004672">
    <property type="term" value="F:protein kinase activity"/>
    <property type="evidence" value="ECO:0007669"/>
    <property type="project" value="InterPro"/>
</dbReference>
<dbReference type="OrthoDB" id="6068455at2759"/>
<proteinExistence type="predicted"/>
<name>A0A3S1B283_ELYCH</name>